<feature type="non-terminal residue" evidence="18">
    <location>
        <position position="436"/>
    </location>
</feature>
<dbReference type="Gene3D" id="1.20.140.40">
    <property type="entry name" value="Invertase/pectin methylesterase inhibitor family protein"/>
    <property type="match status" value="1"/>
</dbReference>
<dbReference type="EMBL" id="JABEZW010000008">
    <property type="protein sequence ID" value="MBA0772643.1"/>
    <property type="molecule type" value="Genomic_DNA"/>
</dbReference>
<protein>
    <recommendedName>
        <fullName evidence="6">pectinesterase</fullName>
        <ecNumber evidence="6">3.1.1.11</ecNumber>
    </recommendedName>
</protein>
<comment type="similarity">
    <text evidence="5">In the C-terminal section; belongs to the pectinesterase family.</text>
</comment>
<evidence type="ECO:0000256" key="2">
    <source>
        <dbReference type="ARBA" id="ARBA00004613"/>
    </source>
</evidence>
<keyword evidence="11" id="KW-1015">Disulfide bond</keyword>
<dbReference type="InterPro" id="IPR006501">
    <property type="entry name" value="Pectinesterase_inhib_dom"/>
</dbReference>
<dbReference type="GO" id="GO:0045490">
    <property type="term" value="P:pectin catabolic process"/>
    <property type="evidence" value="ECO:0007669"/>
    <property type="project" value="UniProtKB-UniPathway"/>
</dbReference>
<evidence type="ECO:0000256" key="13">
    <source>
        <dbReference type="ARBA" id="ARBA00023316"/>
    </source>
</evidence>
<proteinExistence type="inferred from homology"/>
<comment type="similarity">
    <text evidence="4">In the N-terminal section; belongs to the PMEI family.</text>
</comment>
<dbReference type="InterPro" id="IPR035513">
    <property type="entry name" value="Invertase/methylesterase_inhib"/>
</dbReference>
<comment type="caution">
    <text evidence="18">The sequence shown here is derived from an EMBL/GenBank/DDBJ whole genome shotgun (WGS) entry which is preliminary data.</text>
</comment>
<comment type="subcellular location">
    <subcellularLocation>
        <location evidence="1">Cell envelope</location>
    </subcellularLocation>
    <subcellularLocation>
        <location evidence="2">Secreted</location>
    </subcellularLocation>
</comment>
<dbReference type="GO" id="GO:0004857">
    <property type="term" value="F:enzyme inhibitor activity"/>
    <property type="evidence" value="ECO:0007669"/>
    <property type="project" value="InterPro"/>
</dbReference>
<evidence type="ECO:0000256" key="7">
    <source>
        <dbReference type="ARBA" id="ARBA00022525"/>
    </source>
</evidence>
<dbReference type="Pfam" id="PF04043">
    <property type="entry name" value="PMEI"/>
    <property type="match status" value="1"/>
</dbReference>
<keyword evidence="7" id="KW-0964">Secreted</keyword>
<organism evidence="18 19">
    <name type="scientific">Gossypium trilobum</name>
    <dbReference type="NCBI Taxonomy" id="34281"/>
    <lineage>
        <taxon>Eukaryota</taxon>
        <taxon>Viridiplantae</taxon>
        <taxon>Streptophyta</taxon>
        <taxon>Embryophyta</taxon>
        <taxon>Tracheophyta</taxon>
        <taxon>Spermatophyta</taxon>
        <taxon>Magnoliopsida</taxon>
        <taxon>eudicotyledons</taxon>
        <taxon>Gunneridae</taxon>
        <taxon>Pentapetalae</taxon>
        <taxon>rosids</taxon>
        <taxon>malvids</taxon>
        <taxon>Malvales</taxon>
        <taxon>Malvaceae</taxon>
        <taxon>Malvoideae</taxon>
        <taxon>Gossypium</taxon>
    </lineage>
</organism>
<comment type="function">
    <text evidence="15">Acts in the modification of cell walls via demethylesterification of cell wall pectin.</text>
</comment>
<evidence type="ECO:0000256" key="10">
    <source>
        <dbReference type="ARBA" id="ARBA00023085"/>
    </source>
</evidence>
<evidence type="ECO:0000256" key="16">
    <source>
        <dbReference type="SAM" id="SignalP"/>
    </source>
</evidence>
<feature type="signal peptide" evidence="16">
    <location>
        <begin position="1"/>
        <end position="27"/>
    </location>
</feature>
<keyword evidence="12" id="KW-0325">Glycoprotein</keyword>
<comment type="pathway">
    <text evidence="3">Glycan metabolism; pectin degradation; 2-dehydro-3-deoxy-D-gluconate from pectin: step 1/5.</text>
</comment>
<dbReference type="EC" id="3.1.1.11" evidence="6"/>
<dbReference type="FunFam" id="1.20.140.40:FF:000004">
    <property type="entry name" value="Pectinesterase"/>
    <property type="match status" value="1"/>
</dbReference>
<evidence type="ECO:0000313" key="18">
    <source>
        <dbReference type="EMBL" id="MBA0772643.1"/>
    </source>
</evidence>
<keyword evidence="19" id="KW-1185">Reference proteome</keyword>
<keyword evidence="13" id="KW-0961">Cell wall biogenesis/degradation</keyword>
<keyword evidence="9" id="KW-0378">Hydrolase</keyword>
<evidence type="ECO:0000256" key="14">
    <source>
        <dbReference type="ARBA" id="ARBA00047928"/>
    </source>
</evidence>
<evidence type="ECO:0000256" key="5">
    <source>
        <dbReference type="ARBA" id="ARBA00007786"/>
    </source>
</evidence>
<dbReference type="InterPro" id="IPR012334">
    <property type="entry name" value="Pectin_lyas_fold"/>
</dbReference>
<evidence type="ECO:0000313" key="19">
    <source>
        <dbReference type="Proteomes" id="UP000593568"/>
    </source>
</evidence>
<dbReference type="InterPro" id="IPR011050">
    <property type="entry name" value="Pectin_lyase_fold/virulence"/>
</dbReference>
<dbReference type="Gene3D" id="2.160.20.10">
    <property type="entry name" value="Single-stranded right-handed beta-helix, Pectin lyase-like"/>
    <property type="match status" value="2"/>
</dbReference>
<dbReference type="GO" id="GO:0030599">
    <property type="term" value="F:pectinesterase activity"/>
    <property type="evidence" value="ECO:0007669"/>
    <property type="project" value="UniProtKB-EC"/>
</dbReference>
<evidence type="ECO:0000256" key="12">
    <source>
        <dbReference type="ARBA" id="ARBA00023180"/>
    </source>
</evidence>
<name>A0A7J9EI06_9ROSI</name>
<feature type="domain" description="Pectinesterase inhibitor" evidence="17">
    <location>
        <begin position="32"/>
        <end position="186"/>
    </location>
</feature>
<feature type="chain" id="PRO_5029470205" description="pectinesterase" evidence="16">
    <location>
        <begin position="28"/>
        <end position="436"/>
    </location>
</feature>
<evidence type="ECO:0000256" key="3">
    <source>
        <dbReference type="ARBA" id="ARBA00005184"/>
    </source>
</evidence>
<sequence length="436" mass="48611">MASKLICSILMICHLVLLPLFIYPSFADSLPSDPVSPGSVCKSTPDPSYCRSVLPNQTTNVYNYGRFSVRKSLSQSRKFVNLVEKYLRKYRQSLSVSAIRALEDCRFLADLNMDFLLSSFKTVNATSSTLSNVEADDVQTFLSAILTNQQTCLDGLQSTSSAWSIRNGISVPLTNDTKLYSVSLALFTKGWVPKRKKKATWQPSSSKQLGFKHGRLLMRMSSRARSIYETVSRRKLLQTNNTDEEVLVSDIVTVSQDGSGNFTTINDAISAAPNNTNGANGYFVIYITAGVYQEYVSIAKNKKYLMVIGDGINQTIITGNRSVVDGWTTFNSATFVLQNCNIYPRQPMSGQFNAITAQGRTDPNQNTGISIHDCNIMPADDLASSNTTFKTYLGRPWKEYSRTVYMQNFMGSLIDPAGWREWNGDFALSTLYYAEY</sequence>
<evidence type="ECO:0000256" key="1">
    <source>
        <dbReference type="ARBA" id="ARBA00004196"/>
    </source>
</evidence>
<evidence type="ECO:0000256" key="9">
    <source>
        <dbReference type="ARBA" id="ARBA00022801"/>
    </source>
</evidence>
<gene>
    <name evidence="18" type="ORF">Gotri_007986</name>
</gene>
<dbReference type="AlphaFoldDB" id="A0A7J9EI06"/>
<dbReference type="SUPFAM" id="SSF51126">
    <property type="entry name" value="Pectin lyase-like"/>
    <property type="match status" value="1"/>
</dbReference>
<evidence type="ECO:0000256" key="4">
    <source>
        <dbReference type="ARBA" id="ARBA00006027"/>
    </source>
</evidence>
<keyword evidence="8 16" id="KW-0732">Signal</keyword>
<dbReference type="SUPFAM" id="SSF101148">
    <property type="entry name" value="Plant invertase/pectin methylesterase inhibitor"/>
    <property type="match status" value="1"/>
</dbReference>
<dbReference type="GO" id="GO:0042545">
    <property type="term" value="P:cell wall modification"/>
    <property type="evidence" value="ECO:0007669"/>
    <property type="project" value="InterPro"/>
</dbReference>
<dbReference type="GO" id="GO:0005576">
    <property type="term" value="C:extracellular region"/>
    <property type="evidence" value="ECO:0007669"/>
    <property type="project" value="UniProtKB-SubCell"/>
</dbReference>
<dbReference type="CDD" id="cd15798">
    <property type="entry name" value="PMEI-like_3"/>
    <property type="match status" value="1"/>
</dbReference>
<accession>A0A7J9EI06</accession>
<dbReference type="SMART" id="SM00856">
    <property type="entry name" value="PMEI"/>
    <property type="match status" value="1"/>
</dbReference>
<dbReference type="UniPathway" id="UPA00545">
    <property type="reaction ID" value="UER00823"/>
</dbReference>
<comment type="catalytic activity">
    <reaction evidence="14">
        <text>[(1-&gt;4)-alpha-D-galacturonosyl methyl ester](n) + n H2O = [(1-&gt;4)-alpha-D-galacturonosyl](n) + n methanol + n H(+)</text>
        <dbReference type="Rhea" id="RHEA:22380"/>
        <dbReference type="Rhea" id="RHEA-COMP:14570"/>
        <dbReference type="Rhea" id="RHEA-COMP:14573"/>
        <dbReference type="ChEBI" id="CHEBI:15377"/>
        <dbReference type="ChEBI" id="CHEBI:15378"/>
        <dbReference type="ChEBI" id="CHEBI:17790"/>
        <dbReference type="ChEBI" id="CHEBI:140522"/>
        <dbReference type="ChEBI" id="CHEBI:140523"/>
        <dbReference type="EC" id="3.1.1.11"/>
    </reaction>
</comment>
<dbReference type="Pfam" id="PF01095">
    <property type="entry name" value="Pectinesterase"/>
    <property type="match status" value="1"/>
</dbReference>
<dbReference type="InterPro" id="IPR000070">
    <property type="entry name" value="Pectinesterase_cat"/>
</dbReference>
<dbReference type="PANTHER" id="PTHR31707">
    <property type="entry name" value="PECTINESTERASE"/>
    <property type="match status" value="1"/>
</dbReference>
<evidence type="ECO:0000256" key="6">
    <source>
        <dbReference type="ARBA" id="ARBA00013229"/>
    </source>
</evidence>
<keyword evidence="10" id="KW-0063">Aspartyl esterase</keyword>
<evidence type="ECO:0000256" key="15">
    <source>
        <dbReference type="ARBA" id="ARBA00057335"/>
    </source>
</evidence>
<evidence type="ECO:0000256" key="11">
    <source>
        <dbReference type="ARBA" id="ARBA00023157"/>
    </source>
</evidence>
<reference evidence="18 19" key="1">
    <citation type="journal article" date="2019" name="Genome Biol. Evol.">
        <title>Insights into the evolution of the New World diploid cottons (Gossypium, subgenus Houzingenia) based on genome sequencing.</title>
        <authorList>
            <person name="Grover C.E."/>
            <person name="Arick M.A. 2nd"/>
            <person name="Thrash A."/>
            <person name="Conover J.L."/>
            <person name="Sanders W.S."/>
            <person name="Peterson D.G."/>
            <person name="Frelichowski J.E."/>
            <person name="Scheffler J.A."/>
            <person name="Scheffler B.E."/>
            <person name="Wendel J.F."/>
        </authorList>
    </citation>
    <scope>NUCLEOTIDE SEQUENCE [LARGE SCALE GENOMIC DNA]</scope>
    <source>
        <strain evidence="18">8</strain>
        <tissue evidence="18">Leaf</tissue>
    </source>
</reference>
<evidence type="ECO:0000259" key="17">
    <source>
        <dbReference type="SMART" id="SM00856"/>
    </source>
</evidence>
<evidence type="ECO:0000256" key="8">
    <source>
        <dbReference type="ARBA" id="ARBA00022729"/>
    </source>
</evidence>
<dbReference type="Proteomes" id="UP000593568">
    <property type="component" value="Unassembled WGS sequence"/>
</dbReference>